<dbReference type="OrthoDB" id="9795421at2"/>
<gene>
    <name evidence="4" type="ORF">SAMN05421760_101815</name>
</gene>
<sequence>MLGGCSSGYAPVSDQSITQNNRIEIVSSSRNKRAPATYRVRSGDTLYSIAWRYGLDYRELSSINNIGRDFRINVGQKLRLKDSRTVSKTAATSSVNNSANAAGAKSDVKAGSVTTKINTRVGTAKNQASLNTEKQLAAVKPAKPSSSNVSVSSYSSTQKVNWQWPAHGNIIGKYSSASNINKGINLEGKRGDPVYAAATGKVVYAGNGLLGYGNLIIINHNQEYLSAYAHNSRILVKENDSVNVGAQVAEIGNSGATRIMLHFEIRKDGKPVNPLQYLPKR</sequence>
<dbReference type="Proteomes" id="UP000185999">
    <property type="component" value="Unassembled WGS sequence"/>
</dbReference>
<dbReference type="SUPFAM" id="SSF51261">
    <property type="entry name" value="Duplicated hybrid motif"/>
    <property type="match status" value="1"/>
</dbReference>
<dbReference type="CDD" id="cd12797">
    <property type="entry name" value="M23_peptidase"/>
    <property type="match status" value="1"/>
</dbReference>
<dbReference type="Pfam" id="PF01551">
    <property type="entry name" value="Peptidase_M23"/>
    <property type="match status" value="1"/>
</dbReference>
<dbReference type="Gene3D" id="3.10.350.10">
    <property type="entry name" value="LysM domain"/>
    <property type="match status" value="1"/>
</dbReference>
<dbReference type="InterPro" id="IPR011055">
    <property type="entry name" value="Dup_hybrid_motif"/>
</dbReference>
<dbReference type="PANTHER" id="PTHR21666:SF263">
    <property type="entry name" value="MUREIN HYDROLASE ACTIVATOR NLPD"/>
    <property type="match status" value="1"/>
</dbReference>
<feature type="domain" description="LysM" evidence="3">
    <location>
        <begin position="36"/>
        <end position="80"/>
    </location>
</feature>
<dbReference type="CDD" id="cd00118">
    <property type="entry name" value="LysM"/>
    <property type="match status" value="1"/>
</dbReference>
<dbReference type="Gene3D" id="2.70.70.10">
    <property type="entry name" value="Glucose Permease (Domain IIA)"/>
    <property type="match status" value="1"/>
</dbReference>
<comment type="similarity">
    <text evidence="1">Belongs to the E.coli NlpD/Haemophilus LppB family.</text>
</comment>
<dbReference type="Pfam" id="PF01476">
    <property type="entry name" value="LysM"/>
    <property type="match status" value="1"/>
</dbReference>
<dbReference type="PANTHER" id="PTHR21666">
    <property type="entry name" value="PEPTIDASE-RELATED"/>
    <property type="match status" value="1"/>
</dbReference>
<dbReference type="PROSITE" id="PS51782">
    <property type="entry name" value="LYSM"/>
    <property type="match status" value="1"/>
</dbReference>
<dbReference type="InterPro" id="IPR016047">
    <property type="entry name" value="M23ase_b-sheet_dom"/>
</dbReference>
<keyword evidence="5" id="KW-1185">Reference proteome</keyword>
<evidence type="ECO:0000313" key="5">
    <source>
        <dbReference type="Proteomes" id="UP000185999"/>
    </source>
</evidence>
<keyword evidence="4" id="KW-0449">Lipoprotein</keyword>
<dbReference type="InterPro" id="IPR050570">
    <property type="entry name" value="Cell_wall_metabolism_enzyme"/>
</dbReference>
<name>A0A1N7J9D6_9GAMM</name>
<dbReference type="GO" id="GO:0032153">
    <property type="term" value="C:cell division site"/>
    <property type="evidence" value="ECO:0007669"/>
    <property type="project" value="TreeGrafter"/>
</dbReference>
<dbReference type="STRING" id="619304.SAMN05421760_101815"/>
<accession>A0A1N7J9D6</accession>
<dbReference type="SMART" id="SM00257">
    <property type="entry name" value="LysM"/>
    <property type="match status" value="1"/>
</dbReference>
<evidence type="ECO:0000313" key="4">
    <source>
        <dbReference type="EMBL" id="SIS45955.1"/>
    </source>
</evidence>
<dbReference type="EMBL" id="FTOE01000001">
    <property type="protein sequence ID" value="SIS45955.1"/>
    <property type="molecule type" value="Genomic_DNA"/>
</dbReference>
<evidence type="ECO:0000259" key="3">
    <source>
        <dbReference type="PROSITE" id="PS51782"/>
    </source>
</evidence>
<proteinExistence type="inferred from homology"/>
<dbReference type="GO" id="GO:0004222">
    <property type="term" value="F:metalloendopeptidase activity"/>
    <property type="evidence" value="ECO:0007669"/>
    <property type="project" value="TreeGrafter"/>
</dbReference>
<evidence type="ECO:0000256" key="2">
    <source>
        <dbReference type="SAM" id="MobiDB-lite"/>
    </source>
</evidence>
<organism evidence="4 5">
    <name type="scientific">Neptunomonas antarctica</name>
    <dbReference type="NCBI Taxonomy" id="619304"/>
    <lineage>
        <taxon>Bacteria</taxon>
        <taxon>Pseudomonadati</taxon>
        <taxon>Pseudomonadota</taxon>
        <taxon>Gammaproteobacteria</taxon>
        <taxon>Oceanospirillales</taxon>
        <taxon>Oceanospirillaceae</taxon>
        <taxon>Neptunomonas</taxon>
    </lineage>
</organism>
<dbReference type="InterPro" id="IPR018392">
    <property type="entry name" value="LysM"/>
</dbReference>
<feature type="compositionally biased region" description="Low complexity" evidence="2">
    <location>
        <begin position="87"/>
        <end position="105"/>
    </location>
</feature>
<reference evidence="5" key="1">
    <citation type="submission" date="2017-01" db="EMBL/GenBank/DDBJ databases">
        <authorList>
            <person name="Varghese N."/>
            <person name="Submissions S."/>
        </authorList>
    </citation>
    <scope>NUCLEOTIDE SEQUENCE [LARGE SCALE GENOMIC DNA]</scope>
    <source>
        <strain evidence="5">DSM 22306</strain>
    </source>
</reference>
<evidence type="ECO:0000256" key="1">
    <source>
        <dbReference type="ARBA" id="ARBA00038420"/>
    </source>
</evidence>
<dbReference type="GO" id="GO:0009279">
    <property type="term" value="C:cell outer membrane"/>
    <property type="evidence" value="ECO:0007669"/>
    <property type="project" value="TreeGrafter"/>
</dbReference>
<protein>
    <submittedName>
        <fullName evidence="4">Lipoprotein NlpD</fullName>
    </submittedName>
</protein>
<dbReference type="InterPro" id="IPR036779">
    <property type="entry name" value="LysM_dom_sf"/>
</dbReference>
<feature type="region of interest" description="Disordered" evidence="2">
    <location>
        <begin position="83"/>
        <end position="105"/>
    </location>
</feature>
<dbReference type="AlphaFoldDB" id="A0A1N7J9D6"/>